<feature type="domain" description="GmrSD restriction endonucleases N-terminal" evidence="1">
    <location>
        <begin position="179"/>
        <end position="372"/>
    </location>
</feature>
<evidence type="ECO:0000259" key="1">
    <source>
        <dbReference type="Pfam" id="PF03235"/>
    </source>
</evidence>
<protein>
    <submittedName>
        <fullName evidence="2">DUF262 domain-containing protein</fullName>
    </submittedName>
</protein>
<organism evidence="2 3">
    <name type="scientific">Cupriavidus pauculus</name>
    <dbReference type="NCBI Taxonomy" id="82633"/>
    <lineage>
        <taxon>Bacteria</taxon>
        <taxon>Pseudomonadati</taxon>
        <taxon>Pseudomonadota</taxon>
        <taxon>Betaproteobacteria</taxon>
        <taxon>Burkholderiales</taxon>
        <taxon>Burkholderiaceae</taxon>
        <taxon>Cupriavidus</taxon>
    </lineage>
</organism>
<dbReference type="EMBL" id="CP033969">
    <property type="protein sequence ID" value="AZG13246.1"/>
    <property type="molecule type" value="Genomic_DNA"/>
</dbReference>
<dbReference type="OrthoDB" id="3654724at2"/>
<accession>A0A3G8GYB5</accession>
<reference evidence="3" key="1">
    <citation type="submission" date="2018-11" db="EMBL/GenBank/DDBJ databases">
        <title>FDA dAtabase for Regulatory Grade micrObial Sequences (FDA-ARGOS): Supporting development and validation of Infectious Disease Dx tests.</title>
        <authorList>
            <person name="Goldberg B."/>
            <person name="Campos J."/>
            <person name="Tallon L."/>
            <person name="Sadzewicz L."/>
            <person name="Zhao X."/>
            <person name="Vavikolanu K."/>
            <person name="Mehta A."/>
            <person name="Aluvathingal J."/>
            <person name="Nadendla S."/>
            <person name="Geyer C."/>
            <person name="Nandy P."/>
            <person name="Yan Y."/>
            <person name="Sichtig H."/>
        </authorList>
    </citation>
    <scope>NUCLEOTIDE SEQUENCE [LARGE SCALE GENOMIC DNA]</scope>
    <source>
        <strain evidence="3">FDAARGOS_614</strain>
    </source>
</reference>
<evidence type="ECO:0000313" key="2">
    <source>
        <dbReference type="EMBL" id="AZG13246.1"/>
    </source>
</evidence>
<dbReference type="KEGG" id="cpau:EHF44_07205"/>
<dbReference type="Pfam" id="PF03235">
    <property type="entry name" value="GmrSD_N"/>
    <property type="match status" value="1"/>
</dbReference>
<dbReference type="PANTHER" id="PTHR39639">
    <property type="entry name" value="CHROMOSOME 16, WHOLE GENOME SHOTGUN SEQUENCE"/>
    <property type="match status" value="1"/>
</dbReference>
<dbReference type="RefSeq" id="WP_124683107.1">
    <property type="nucleotide sequence ID" value="NZ_CP033969.1"/>
</dbReference>
<dbReference type="InterPro" id="IPR004919">
    <property type="entry name" value="GmrSD_N"/>
</dbReference>
<name>A0A3G8GYB5_9BURK</name>
<proteinExistence type="predicted"/>
<dbReference type="PANTHER" id="PTHR39639:SF1">
    <property type="entry name" value="DUF262 DOMAIN-CONTAINING PROTEIN"/>
    <property type="match status" value="1"/>
</dbReference>
<dbReference type="AlphaFoldDB" id="A0A3G8GYB5"/>
<sequence>MENIEDFDDVELGGIAQYLAELSQEGPLPQGVGPKIEVAPFQADDVSFENNEWLRRTLAVQAWLGLDAPVSLEASATDAAIQLLEQISSDPVEACISVGDDSVKLTDLGAQHLDTWLSRAVAHREAFLEALDEDRSISDASEEWSLLWEEATTRAQQPALIKAEVQTLTIRQFSDYARQGSLALNPSYQRDSVWSVGDSQTLIDSILRGIPIPSIILTQVDGGEELQIVDGKQRLTAILRFIGQHPAALDFAKSLDAEADFDRDHRKFIRKHHLKSQQISSHYLPFRLRSYPPGDPLHAVSRRFYCEVKDQRIESGQGNVTIKSIFENALTRYKIPVIVYENTRLQDIHHVFSIYNKQGKKLNAEELRNATFHHLALTKLLLVLSGDRPDPDLAPYLPSDVKDRIGDVGETLRDRGFGTMRFKRTKVLSWVCAIMLHQPNSARDGTFVTPSTASHIDALLSSISREQGNHPLFQHTTLVTLARDVKAAVALHAVAEDAWSPRFRSKKGHASRWEELPLVASMLASLILVATGQSQRLEDGIADVRALTEASPGPTKTQNKTQWEYVAKVSLGVLRTLGIDTESATQVLERRYGYSCIGVLETLSGLKDA</sequence>
<gene>
    <name evidence="2" type="ORF">EHF44_07205</name>
</gene>
<dbReference type="Proteomes" id="UP000270411">
    <property type="component" value="Chromosome 1"/>
</dbReference>
<evidence type="ECO:0000313" key="3">
    <source>
        <dbReference type="Proteomes" id="UP000270411"/>
    </source>
</evidence>